<protein>
    <recommendedName>
        <fullName evidence="1">VapC45 PIN like domain-containing protein</fullName>
    </recommendedName>
</protein>
<sequence>MKVLVDENLPPALARSLNALFNGKHDIIHVRERYGPGVTDLQWIRELSAEGRWVVLSGDRRITRNKAEYNAFRASHLVGFFLSKGLYKSPLVKQMERILALWQTIEAQSALVQGGAMFELPMSSTRIKQI</sequence>
<dbReference type="Proteomes" id="UP000070498">
    <property type="component" value="Unassembled WGS sequence"/>
</dbReference>
<dbReference type="InterPro" id="IPR041375">
    <property type="entry name" value="VapC45_PIN-like"/>
</dbReference>
<dbReference type="RefSeq" id="WP_067646317.1">
    <property type="nucleotide sequence ID" value="NZ_KQ961026.1"/>
</dbReference>
<feature type="domain" description="VapC45 PIN like" evidence="1">
    <location>
        <begin position="1"/>
        <end position="84"/>
    </location>
</feature>
<dbReference type="OrthoDB" id="839282at2"/>
<dbReference type="AlphaFoldDB" id="A0A135P1W0"/>
<organism evidence="2 3">
    <name type="scientific">Agrobacterium bohemicum</name>
    <dbReference type="NCBI Taxonomy" id="2052828"/>
    <lineage>
        <taxon>Bacteria</taxon>
        <taxon>Pseudomonadati</taxon>
        <taxon>Pseudomonadota</taxon>
        <taxon>Alphaproteobacteria</taxon>
        <taxon>Hyphomicrobiales</taxon>
        <taxon>Rhizobiaceae</taxon>
        <taxon>Rhizobium/Agrobacterium group</taxon>
        <taxon>Agrobacterium</taxon>
    </lineage>
</organism>
<dbReference type="EMBL" id="LNUW01000033">
    <property type="protein sequence ID" value="KXG85398.1"/>
    <property type="molecule type" value="Genomic_DNA"/>
</dbReference>
<gene>
    <name evidence="2" type="ORF">ATO67_07510</name>
</gene>
<accession>A0A135P1W0</accession>
<proteinExistence type="predicted"/>
<dbReference type="STRING" id="2052828.ATO67_07510"/>
<reference evidence="2 3" key="1">
    <citation type="submission" date="2015-11" db="EMBL/GenBank/DDBJ databases">
        <title>Draft genome sequence of Agrobacterium sp. R89-1.</title>
        <authorList>
            <person name="Zahradnik J."/>
            <person name="Kyslikova E."/>
            <person name="Palyzova A."/>
            <person name="Kyslik P."/>
        </authorList>
    </citation>
    <scope>NUCLEOTIDE SEQUENCE [LARGE SCALE GENOMIC DNA]</scope>
    <source>
        <strain evidence="2 3">R89-1</strain>
    </source>
</reference>
<dbReference type="Pfam" id="PF18478">
    <property type="entry name" value="PIN_10"/>
    <property type="match status" value="1"/>
</dbReference>
<evidence type="ECO:0000313" key="2">
    <source>
        <dbReference type="EMBL" id="KXG85398.1"/>
    </source>
</evidence>
<evidence type="ECO:0000313" key="3">
    <source>
        <dbReference type="Proteomes" id="UP000070498"/>
    </source>
</evidence>
<evidence type="ECO:0000259" key="1">
    <source>
        <dbReference type="Pfam" id="PF18478"/>
    </source>
</evidence>
<keyword evidence="3" id="KW-1185">Reference proteome</keyword>
<name>A0A135P1W0_9HYPH</name>
<comment type="caution">
    <text evidence="2">The sequence shown here is derived from an EMBL/GenBank/DDBJ whole genome shotgun (WGS) entry which is preliminary data.</text>
</comment>